<reference evidence="2" key="1">
    <citation type="journal article" date="2023" name="Mol. Phylogenet. Evol.">
        <title>Genome-scale phylogeny and comparative genomics of the fungal order Sordariales.</title>
        <authorList>
            <person name="Hensen N."/>
            <person name="Bonometti L."/>
            <person name="Westerberg I."/>
            <person name="Brannstrom I.O."/>
            <person name="Guillou S."/>
            <person name="Cros-Aarteil S."/>
            <person name="Calhoun S."/>
            <person name="Haridas S."/>
            <person name="Kuo A."/>
            <person name="Mondo S."/>
            <person name="Pangilinan J."/>
            <person name="Riley R."/>
            <person name="LaButti K."/>
            <person name="Andreopoulos B."/>
            <person name="Lipzen A."/>
            <person name="Chen C."/>
            <person name="Yan M."/>
            <person name="Daum C."/>
            <person name="Ng V."/>
            <person name="Clum A."/>
            <person name="Steindorff A."/>
            <person name="Ohm R.A."/>
            <person name="Martin F."/>
            <person name="Silar P."/>
            <person name="Natvig D.O."/>
            <person name="Lalanne C."/>
            <person name="Gautier V."/>
            <person name="Ament-Velasquez S.L."/>
            <person name="Kruys A."/>
            <person name="Hutchinson M.I."/>
            <person name="Powell A.J."/>
            <person name="Barry K."/>
            <person name="Miller A.N."/>
            <person name="Grigoriev I.V."/>
            <person name="Debuchy R."/>
            <person name="Gladieux P."/>
            <person name="Hiltunen Thoren M."/>
            <person name="Johannesson H."/>
        </authorList>
    </citation>
    <scope>NUCLEOTIDE SEQUENCE</scope>
    <source>
        <strain evidence="2">CBS 626.80</strain>
    </source>
</reference>
<dbReference type="Proteomes" id="UP001303222">
    <property type="component" value="Unassembled WGS sequence"/>
</dbReference>
<sequence length="106" mass="11967">LDVPQLWQMTGGIRMKRDNARCRKGQPQLGDPEREGPECPPPDSSREKLGTELEAPPEFPMVKNFMRSETRHKERWVSDQPRASEKIALRPKEGIPMMVSGGSGPE</sequence>
<feature type="non-terminal residue" evidence="2">
    <location>
        <position position="1"/>
    </location>
</feature>
<evidence type="ECO:0000256" key="1">
    <source>
        <dbReference type="SAM" id="MobiDB-lite"/>
    </source>
</evidence>
<feature type="region of interest" description="Disordered" evidence="1">
    <location>
        <begin position="17"/>
        <end position="55"/>
    </location>
</feature>
<evidence type="ECO:0000313" key="3">
    <source>
        <dbReference type="Proteomes" id="UP001303222"/>
    </source>
</evidence>
<keyword evidence="3" id="KW-1185">Reference proteome</keyword>
<dbReference type="AlphaFoldDB" id="A0AAN6NZJ2"/>
<dbReference type="EMBL" id="MU859117">
    <property type="protein sequence ID" value="KAK3952767.1"/>
    <property type="molecule type" value="Genomic_DNA"/>
</dbReference>
<protein>
    <submittedName>
        <fullName evidence="2">Uncharacterized protein</fullName>
    </submittedName>
</protein>
<evidence type="ECO:0000313" key="2">
    <source>
        <dbReference type="EMBL" id="KAK3952767.1"/>
    </source>
</evidence>
<feature type="non-terminal residue" evidence="2">
    <location>
        <position position="106"/>
    </location>
</feature>
<gene>
    <name evidence="2" type="ORF">QBC32DRAFT_196588</name>
</gene>
<comment type="caution">
    <text evidence="2">The sequence shown here is derived from an EMBL/GenBank/DDBJ whole genome shotgun (WGS) entry which is preliminary data.</text>
</comment>
<reference evidence="2" key="2">
    <citation type="submission" date="2023-06" db="EMBL/GenBank/DDBJ databases">
        <authorList>
            <consortium name="Lawrence Berkeley National Laboratory"/>
            <person name="Mondo S.J."/>
            <person name="Hensen N."/>
            <person name="Bonometti L."/>
            <person name="Westerberg I."/>
            <person name="Brannstrom I.O."/>
            <person name="Guillou S."/>
            <person name="Cros-Aarteil S."/>
            <person name="Calhoun S."/>
            <person name="Haridas S."/>
            <person name="Kuo A."/>
            <person name="Pangilinan J."/>
            <person name="Riley R."/>
            <person name="Labutti K."/>
            <person name="Andreopoulos B."/>
            <person name="Lipzen A."/>
            <person name="Chen C."/>
            <person name="Yanf M."/>
            <person name="Daum C."/>
            <person name="Ng V."/>
            <person name="Clum A."/>
            <person name="Steindorff A."/>
            <person name="Ohm R."/>
            <person name="Martin F."/>
            <person name="Silar P."/>
            <person name="Natvig D."/>
            <person name="Lalanne C."/>
            <person name="Gautier V."/>
            <person name="Ament-Velasquez S.L."/>
            <person name="Kruys A."/>
            <person name="Hutchinson M.I."/>
            <person name="Powell A.J."/>
            <person name="Barry K."/>
            <person name="Miller A.N."/>
            <person name="Grigoriev I.V."/>
            <person name="Debuchy R."/>
            <person name="Gladieux P."/>
            <person name="Thoren M.H."/>
            <person name="Johannesson H."/>
        </authorList>
    </citation>
    <scope>NUCLEOTIDE SEQUENCE</scope>
    <source>
        <strain evidence="2">CBS 626.80</strain>
    </source>
</reference>
<name>A0AAN6NZJ2_9PEZI</name>
<proteinExistence type="predicted"/>
<accession>A0AAN6NZJ2</accession>
<organism evidence="2 3">
    <name type="scientific">Pseudoneurospora amorphoporcata</name>
    <dbReference type="NCBI Taxonomy" id="241081"/>
    <lineage>
        <taxon>Eukaryota</taxon>
        <taxon>Fungi</taxon>
        <taxon>Dikarya</taxon>
        <taxon>Ascomycota</taxon>
        <taxon>Pezizomycotina</taxon>
        <taxon>Sordariomycetes</taxon>
        <taxon>Sordariomycetidae</taxon>
        <taxon>Sordariales</taxon>
        <taxon>Sordariaceae</taxon>
        <taxon>Pseudoneurospora</taxon>
    </lineage>
</organism>